<reference evidence="1" key="1">
    <citation type="submission" date="2022-03" db="EMBL/GenBank/DDBJ databases">
        <authorList>
            <person name="Lindestad O."/>
        </authorList>
    </citation>
    <scope>NUCLEOTIDE SEQUENCE</scope>
</reference>
<name>A0A8S4RZT2_9NEOP</name>
<evidence type="ECO:0000313" key="1">
    <source>
        <dbReference type="EMBL" id="CAH2242823.1"/>
    </source>
</evidence>
<comment type="caution">
    <text evidence="1">The sequence shown here is derived from an EMBL/GenBank/DDBJ whole genome shotgun (WGS) entry which is preliminary data.</text>
</comment>
<gene>
    <name evidence="1" type="primary">jg11756</name>
    <name evidence="1" type="ORF">PAEG_LOCUS19054</name>
</gene>
<dbReference type="Proteomes" id="UP000838756">
    <property type="component" value="Unassembled WGS sequence"/>
</dbReference>
<dbReference type="AlphaFoldDB" id="A0A8S4RZT2"/>
<organism evidence="1 2">
    <name type="scientific">Pararge aegeria aegeria</name>
    <dbReference type="NCBI Taxonomy" id="348720"/>
    <lineage>
        <taxon>Eukaryota</taxon>
        <taxon>Metazoa</taxon>
        <taxon>Ecdysozoa</taxon>
        <taxon>Arthropoda</taxon>
        <taxon>Hexapoda</taxon>
        <taxon>Insecta</taxon>
        <taxon>Pterygota</taxon>
        <taxon>Neoptera</taxon>
        <taxon>Endopterygota</taxon>
        <taxon>Lepidoptera</taxon>
        <taxon>Glossata</taxon>
        <taxon>Ditrysia</taxon>
        <taxon>Papilionoidea</taxon>
        <taxon>Nymphalidae</taxon>
        <taxon>Satyrinae</taxon>
        <taxon>Satyrini</taxon>
        <taxon>Parargina</taxon>
        <taxon>Pararge</taxon>
    </lineage>
</organism>
<proteinExistence type="predicted"/>
<keyword evidence="2" id="KW-1185">Reference proteome</keyword>
<protein>
    <submittedName>
        <fullName evidence="1">Jg11756 protein</fullName>
    </submittedName>
</protein>
<evidence type="ECO:0000313" key="2">
    <source>
        <dbReference type="Proteomes" id="UP000838756"/>
    </source>
</evidence>
<sequence length="227" mass="25184">MCVGRRAGAGRAAWADGRRGLPETAGGCLMLLVRSHQKERVIKAQASWPRDIRTAIVGNVELSYQTVSDNKLITGKTFLRYEYDDESQELLDRLEKTFFGLYNYRADLSDSQYTVCPSGQTLLSSMILLRRGAAAAAIVRRIPTAMFISAAKQNCCKAVIQNIQGRTGPYQMVLYNINTRRTNLSKDCDDPMFNKSSDDEAEGYVGDILTSFDVATSRAPSEYALTP</sequence>
<accession>A0A8S4RZT2</accession>
<dbReference type="EMBL" id="CAKXAJ010025701">
    <property type="protein sequence ID" value="CAH2242823.1"/>
    <property type="molecule type" value="Genomic_DNA"/>
</dbReference>